<dbReference type="Proteomes" id="UP000693946">
    <property type="component" value="Linkage Group LG3"/>
</dbReference>
<gene>
    <name evidence="1" type="ORF">JOB18_025871</name>
</gene>
<name>A0AAV6QW11_SOLSE</name>
<keyword evidence="2" id="KW-1185">Reference proteome</keyword>
<dbReference type="AlphaFoldDB" id="A0AAV6QW11"/>
<protein>
    <submittedName>
        <fullName evidence="1">Uncharacterized protein</fullName>
    </submittedName>
</protein>
<reference evidence="1 2" key="1">
    <citation type="journal article" date="2021" name="Sci. Rep.">
        <title>Chromosome anchoring in Senegalese sole (Solea senegalensis) reveals sex-associated markers and genome rearrangements in flatfish.</title>
        <authorList>
            <person name="Guerrero-Cozar I."/>
            <person name="Gomez-Garrido J."/>
            <person name="Berbel C."/>
            <person name="Martinez-Blanch J.F."/>
            <person name="Alioto T."/>
            <person name="Claros M.G."/>
            <person name="Gagnaire P.A."/>
            <person name="Manchado M."/>
        </authorList>
    </citation>
    <scope>NUCLEOTIDE SEQUENCE [LARGE SCALE GENOMIC DNA]</scope>
    <source>
        <strain evidence="1">Sse05_10M</strain>
    </source>
</reference>
<sequence>MGQQARLSLAAAKLPQRQPIISAFCCKVAWGEADVAPRCICYVDRKPISIRTTAVRSHLSLAVTGHRHFYSAHRHADTRSAVPSWAVIKLS</sequence>
<evidence type="ECO:0000313" key="1">
    <source>
        <dbReference type="EMBL" id="KAG7496825.1"/>
    </source>
</evidence>
<comment type="caution">
    <text evidence="1">The sequence shown here is derived from an EMBL/GenBank/DDBJ whole genome shotgun (WGS) entry which is preliminary data.</text>
</comment>
<accession>A0AAV6QW11</accession>
<dbReference type="EMBL" id="JAGKHQ010000015">
    <property type="protein sequence ID" value="KAG7496825.1"/>
    <property type="molecule type" value="Genomic_DNA"/>
</dbReference>
<evidence type="ECO:0000313" key="2">
    <source>
        <dbReference type="Proteomes" id="UP000693946"/>
    </source>
</evidence>
<organism evidence="1 2">
    <name type="scientific">Solea senegalensis</name>
    <name type="common">Senegalese sole</name>
    <dbReference type="NCBI Taxonomy" id="28829"/>
    <lineage>
        <taxon>Eukaryota</taxon>
        <taxon>Metazoa</taxon>
        <taxon>Chordata</taxon>
        <taxon>Craniata</taxon>
        <taxon>Vertebrata</taxon>
        <taxon>Euteleostomi</taxon>
        <taxon>Actinopterygii</taxon>
        <taxon>Neopterygii</taxon>
        <taxon>Teleostei</taxon>
        <taxon>Neoteleostei</taxon>
        <taxon>Acanthomorphata</taxon>
        <taxon>Carangaria</taxon>
        <taxon>Pleuronectiformes</taxon>
        <taxon>Pleuronectoidei</taxon>
        <taxon>Soleidae</taxon>
        <taxon>Solea</taxon>
    </lineage>
</organism>
<proteinExistence type="predicted"/>